<dbReference type="PROSITE" id="PS51257">
    <property type="entry name" value="PROKAR_LIPOPROTEIN"/>
    <property type="match status" value="1"/>
</dbReference>
<name>A0A9Q0UUX5_SALVM</name>
<dbReference type="FunFam" id="1.25.40.10:FF:000196">
    <property type="entry name" value="Pentatricopeptide repeat-containing protein At4g14850"/>
    <property type="match status" value="1"/>
</dbReference>
<protein>
    <recommendedName>
        <fullName evidence="5">Pentatricopeptide repeat-containing protein</fullName>
    </recommendedName>
</protein>
<dbReference type="PROSITE" id="PS51375">
    <property type="entry name" value="PPR"/>
    <property type="match status" value="3"/>
</dbReference>
<keyword evidence="4" id="KW-1185">Reference proteome</keyword>
<keyword evidence="1" id="KW-0677">Repeat</keyword>
<evidence type="ECO:0000313" key="4">
    <source>
        <dbReference type="Proteomes" id="UP001151529"/>
    </source>
</evidence>
<proteinExistence type="predicted"/>
<dbReference type="Gene3D" id="1.25.40.10">
    <property type="entry name" value="Tetratricopeptide repeat domain"/>
    <property type="match status" value="4"/>
</dbReference>
<dbReference type="PANTHER" id="PTHR47926">
    <property type="entry name" value="PENTATRICOPEPTIDE REPEAT-CONTAINING PROTEIN"/>
    <property type="match status" value="1"/>
</dbReference>
<accession>A0A9Q0UUX5</accession>
<dbReference type="GO" id="GO:0009451">
    <property type="term" value="P:RNA modification"/>
    <property type="evidence" value="ECO:0007669"/>
    <property type="project" value="InterPro"/>
</dbReference>
<dbReference type="NCBIfam" id="TIGR00756">
    <property type="entry name" value="PPR"/>
    <property type="match status" value="3"/>
</dbReference>
<feature type="repeat" description="PPR" evidence="2">
    <location>
        <begin position="348"/>
        <end position="382"/>
    </location>
</feature>
<dbReference type="OrthoDB" id="728902at2759"/>
<feature type="repeat" description="PPR" evidence="2">
    <location>
        <begin position="145"/>
        <end position="180"/>
    </location>
</feature>
<dbReference type="Proteomes" id="UP001151529">
    <property type="component" value="Chromosome 5"/>
</dbReference>
<dbReference type="GO" id="GO:0003723">
    <property type="term" value="F:RNA binding"/>
    <property type="evidence" value="ECO:0007669"/>
    <property type="project" value="InterPro"/>
</dbReference>
<dbReference type="FunFam" id="1.25.40.10:FF:000381">
    <property type="entry name" value="Pentatricopeptide repeat-containing protein"/>
    <property type="match status" value="1"/>
</dbReference>
<evidence type="ECO:0000256" key="2">
    <source>
        <dbReference type="PROSITE-ProRule" id="PRU00708"/>
    </source>
</evidence>
<dbReference type="InterPro" id="IPR011990">
    <property type="entry name" value="TPR-like_helical_dom_sf"/>
</dbReference>
<evidence type="ECO:0008006" key="5">
    <source>
        <dbReference type="Google" id="ProtNLM"/>
    </source>
</evidence>
<dbReference type="EMBL" id="JAPFFL010000003">
    <property type="protein sequence ID" value="KAJ6736682.1"/>
    <property type="molecule type" value="Genomic_DNA"/>
</dbReference>
<dbReference type="Pfam" id="PF01535">
    <property type="entry name" value="PPR"/>
    <property type="match status" value="5"/>
</dbReference>
<feature type="repeat" description="PPR" evidence="2">
    <location>
        <begin position="75"/>
        <end position="109"/>
    </location>
</feature>
<dbReference type="InterPro" id="IPR046960">
    <property type="entry name" value="PPR_At4g14850-like_plant"/>
</dbReference>
<organism evidence="3 4">
    <name type="scientific">Salix viminalis</name>
    <name type="common">Common osier</name>
    <name type="synonym">Basket willow</name>
    <dbReference type="NCBI Taxonomy" id="40686"/>
    <lineage>
        <taxon>Eukaryota</taxon>
        <taxon>Viridiplantae</taxon>
        <taxon>Streptophyta</taxon>
        <taxon>Embryophyta</taxon>
        <taxon>Tracheophyta</taxon>
        <taxon>Spermatophyta</taxon>
        <taxon>Magnoliopsida</taxon>
        <taxon>eudicotyledons</taxon>
        <taxon>Gunneridae</taxon>
        <taxon>Pentapetalae</taxon>
        <taxon>rosids</taxon>
        <taxon>fabids</taxon>
        <taxon>Malpighiales</taxon>
        <taxon>Salicaceae</taxon>
        <taxon>Saliceae</taxon>
        <taxon>Salix</taxon>
    </lineage>
</organism>
<evidence type="ECO:0000313" key="3">
    <source>
        <dbReference type="EMBL" id="KAJ6736682.1"/>
    </source>
</evidence>
<reference evidence="3" key="2">
    <citation type="journal article" date="2023" name="Int. J. Mol. Sci.">
        <title>De Novo Assembly and Annotation of 11 Diverse Shrub Willow (Salix) Genomes Reveals Novel Gene Organization in Sex-Linked Regions.</title>
        <authorList>
            <person name="Hyden B."/>
            <person name="Feng K."/>
            <person name="Yates T.B."/>
            <person name="Jawdy S."/>
            <person name="Cereghino C."/>
            <person name="Smart L.B."/>
            <person name="Muchero W."/>
        </authorList>
    </citation>
    <scope>NUCLEOTIDE SEQUENCE [LARGE SCALE GENOMIC DNA]</scope>
    <source>
        <tissue evidence="3">Shoot tip</tissue>
    </source>
</reference>
<dbReference type="InterPro" id="IPR002885">
    <property type="entry name" value="PPR_rpt"/>
</dbReference>
<evidence type="ECO:0000256" key="1">
    <source>
        <dbReference type="ARBA" id="ARBA00022737"/>
    </source>
</evidence>
<reference evidence="3" key="1">
    <citation type="submission" date="2022-11" db="EMBL/GenBank/DDBJ databases">
        <authorList>
            <person name="Hyden B.L."/>
            <person name="Feng K."/>
            <person name="Yates T."/>
            <person name="Jawdy S."/>
            <person name="Smart L.B."/>
            <person name="Muchero W."/>
        </authorList>
    </citation>
    <scope>NUCLEOTIDE SEQUENCE</scope>
    <source>
        <tissue evidence="3">Shoot tip</tissue>
    </source>
</reference>
<comment type="caution">
    <text evidence="3">The sequence shown here is derived from an EMBL/GenBank/DDBJ whole genome shotgun (WGS) entry which is preliminary data.</text>
</comment>
<gene>
    <name evidence="3" type="ORF">OIU85_018814</name>
</gene>
<dbReference type="Pfam" id="PF13041">
    <property type="entry name" value="PPR_2"/>
    <property type="match status" value="1"/>
</dbReference>
<dbReference type="AlphaFoldDB" id="A0A9Q0UUX5"/>
<sequence length="382" mass="41615">MGNQDLRPNGSTFSSSLQACCFLEDWFMGSVIHGQAVKHGFVNDVFVQTSLLGMYSNCGDLESANKVFGCVVEKDVVLWNSMIFGNLKNESLEEGFFIFGEMVRHGVVPTEFTHSMLLNVCGKLGDFCGDTKTGFNVFNKIENPDLVSWNSMISGYAENGEGVDAMNLFLQLVGVFRPKPDEYTFAAVISATSAFSATCYGKPLHAQVMKVGSERSVFIGTTLLSMYLKNGDTESAEEVFNMIEEKDAVLWTEMIVGHTRLGGGEIAIKLFCMMCHEGHNTDSFALSGALSACADLATLKQGEMIHTQAVKRGCDAEISVCGSLVHMYAKNGDLHAARSIFCQVSNPDLKCWNSMLGGYSQHGMAEEAMILFAKILVNGSKT</sequence>